<evidence type="ECO:0000256" key="2">
    <source>
        <dbReference type="ARBA" id="ARBA00023180"/>
    </source>
</evidence>
<dbReference type="InterPro" id="IPR013128">
    <property type="entry name" value="Peptidase_C1A"/>
</dbReference>
<feature type="domain" description="Peptidase C1A papain C-terminal" evidence="6">
    <location>
        <begin position="842"/>
        <end position="1107"/>
    </location>
</feature>
<dbReference type="Gene3D" id="3.90.70.10">
    <property type="entry name" value="Cysteine proteinases"/>
    <property type="match status" value="1"/>
</dbReference>
<feature type="transmembrane region" description="Helical" evidence="4">
    <location>
        <begin position="648"/>
        <end position="666"/>
    </location>
</feature>
<feature type="domain" description="PSI" evidence="5">
    <location>
        <begin position="1494"/>
        <end position="1552"/>
    </location>
</feature>
<feature type="transmembrane region" description="Helical" evidence="4">
    <location>
        <begin position="366"/>
        <end position="386"/>
    </location>
</feature>
<dbReference type="GO" id="GO:0008233">
    <property type="term" value="F:peptidase activity"/>
    <property type="evidence" value="ECO:0007669"/>
    <property type="project" value="UniProtKB-KW"/>
</dbReference>
<keyword evidence="2" id="KW-0325">Glycoprotein</keyword>
<evidence type="ECO:0000259" key="5">
    <source>
        <dbReference type="SMART" id="SM00423"/>
    </source>
</evidence>
<keyword evidence="8" id="KW-1185">Reference proteome</keyword>
<feature type="transmembrane region" description="Helical" evidence="4">
    <location>
        <begin position="515"/>
        <end position="538"/>
    </location>
</feature>
<keyword evidence="7" id="KW-0378">Hydrolase</keyword>
<dbReference type="PANTHER" id="PTHR12411">
    <property type="entry name" value="CYSTEINE PROTEASE FAMILY C1-RELATED"/>
    <property type="match status" value="1"/>
</dbReference>
<keyword evidence="4" id="KW-0812">Transmembrane</keyword>
<feature type="transmembrane region" description="Helical" evidence="4">
    <location>
        <begin position="335"/>
        <end position="354"/>
    </location>
</feature>
<feature type="transmembrane region" description="Helical" evidence="4">
    <location>
        <begin position="610"/>
        <end position="628"/>
    </location>
</feature>
<evidence type="ECO:0000256" key="1">
    <source>
        <dbReference type="ARBA" id="ARBA00008455"/>
    </source>
</evidence>
<dbReference type="SMART" id="SM00423">
    <property type="entry name" value="PSI"/>
    <property type="match status" value="4"/>
</dbReference>
<feature type="transmembrane region" description="Helical" evidence="4">
    <location>
        <begin position="433"/>
        <end position="457"/>
    </location>
</feature>
<feature type="transmembrane region" description="Helical" evidence="4">
    <location>
        <begin position="584"/>
        <end position="603"/>
    </location>
</feature>
<feature type="domain" description="PSI" evidence="5">
    <location>
        <begin position="1553"/>
        <end position="1607"/>
    </location>
</feature>
<feature type="domain" description="PSI" evidence="5">
    <location>
        <begin position="1238"/>
        <end position="1279"/>
    </location>
</feature>
<sequence length="1638" mass="180311">MLVYYLAGIFLVLFVDFSAFGGVITRELTQIQPSDVDSQRKCPVNPLSFVKRLPPLTQLIPDCVNLTFCSAAFDDQIQINHCFNLTIPDLSSSDILLPISQPSLLEIRNQSSHCNPVSVETVSIELNQIPILLIVTFILLGQSFFIYHSFRMTSKLSIISSNKLILIGTLPLLIPLIMISFALFSLTYQLPELLSNPSTIVPHLLSTAKTCIMSSLKSFLGFFEAIFHLLVNFRFSFEALSGIVSKAFSNISIFFSFLSSTLFQTTPDYSTVPSLFPSIGLVTLIVLPFLHQKDPINTLSFFMALIVLPLFYSEITRFGFLFEQQLLSFRDNTPLASISSSNLLVVLLTLLMVLSICIPKQTLRSVGYSTVLFTFSHFFFGFFSHLAFSRAWLSISVYLWILSFVSGISKLLSQLNQLLIRQEPHAEEESIPLLTRPLITSITMSLCSVLILALFFYSPPPESVDSLLIHFPLSLHSNEEQTTLLVSFQTFAVPLFLVIFFALSCHPQQSRSYRVSLFTSLTNAIVAFLVCLSSLLGLAKSHPHINSDILPQLTIPLNSNHFGVFALPISNTTPHTGFSVSTRMLVNIALTILFLAIVTVQSADQTPPTAVSLFPLYSTLVFAVFSSLSPSILSELSDHPRITSPFFFLPQIAPPQFTNTLFAFLSSLRLPSFLSLTVSLFVTYSVLYTLVSLVSYLTSHLSIRLAPKEDTATASEEAHTDVLPNHFSLSSLGLQSTPPARPRSSSLQREDEPAEPVYPFEVNPEYSAILKGYSKRRSRFNNQSFHGSPLSAASSPLSVQSHPAQITSSFVPRTFVSPIVMHAAGSSSPFGHPSTPQVQAQLPDFFDLRLKYAHCKSFHSPGDMGSCKAGWAFSASSMISDKLCINGTTNQLMSPEDLLQCDTGSSACSRGDLYSALSYVKTNGIVPVQCKSYRGSVERRCTAQCDDNSSISTKIRFGIEDFWYVKLDKTQKDDEKHTLLEKTIKQEITTYGSVSGSYRVTDRLESFMTNPLYQTEVYSPDFMVALYPSGKPAFKRYDYMKLVGWGQINSSQLSYVSGATSSSTQLPEHRMIKFWIIQQFMSNWGEDTFIRVEMMTTELKTEADLVNCYVPADTDPCSADSSGSLSFQCRACSERSVTTSNSPHQVPPPLPLSHRYHHRTTPPNITLPASNTNTKCGYCLSTETCVSIEETPVSTGAVKVSTKSGLCSVLVVNPSVSTNTIEPGSGVGVVAKQCPVDDCKQFSNSPIACVRHPGCGYCSASRMCLKGDDKDDNRASSCPPTAWIHSTTDFFSEHTCTLATTKEQCLEKISTLFNNGRHKCGWCESTQSCLEVNWMLETTVSESLASSNVDFSDQSEDRQRVLQQQFLRESSLINGRTREVQKMIEGGHAKPLQYTSDLSRPNANIILERPRVGRCPSAFFTSNISLTVSTPSQCSDLGSLNACQQSTSILSTKAACEWVLKSSVDDLVLLESGGGFCQNKTGGAPLPTYDDETYCNSLSCAACRFELTSTKRCMWCESASSCIAAMNNGSGLIPAVTMCTEPISRASDLVCTDCSSSATCQKCTQNAGCAWYSEERLCKTLDEVSASSRTQRNTNAEDAITAILKCPHLTYNTVSAHTVKTPLVSLVLLLCISFGLFV</sequence>
<feature type="transmembrane region" description="Helical" evidence="4">
    <location>
        <begin position="204"/>
        <end position="231"/>
    </location>
</feature>
<reference evidence="7 8" key="1">
    <citation type="journal article" date="2022" name="bioRxiv">
        <title>Genomics of Preaxostyla Flagellates Illuminates Evolutionary Transitions and the Path Towards Mitochondrial Loss.</title>
        <authorList>
            <person name="Novak L.V.F."/>
            <person name="Treitli S.C."/>
            <person name="Pyrih J."/>
            <person name="Halakuc P."/>
            <person name="Pipaliya S.V."/>
            <person name="Vacek V."/>
            <person name="Brzon O."/>
            <person name="Soukal P."/>
            <person name="Eme L."/>
            <person name="Dacks J.B."/>
            <person name="Karnkowska A."/>
            <person name="Elias M."/>
            <person name="Hampl V."/>
        </authorList>
    </citation>
    <scope>NUCLEOTIDE SEQUENCE [LARGE SCALE GENOMIC DNA]</scope>
    <source>
        <strain evidence="7">NAU3</strain>
        <tissue evidence="7">Gut</tissue>
    </source>
</reference>
<dbReference type="InterPro" id="IPR000668">
    <property type="entry name" value="Peptidase_C1A_C"/>
</dbReference>
<dbReference type="SUPFAM" id="SSF54001">
    <property type="entry name" value="Cysteine proteinases"/>
    <property type="match status" value="1"/>
</dbReference>
<evidence type="ECO:0000259" key="6">
    <source>
        <dbReference type="SMART" id="SM00645"/>
    </source>
</evidence>
<protein>
    <submittedName>
        <fullName evidence="7">Papain family cysteine protease</fullName>
    </submittedName>
</protein>
<organism evidence="7 8">
    <name type="scientific">Blattamonas nauphoetae</name>
    <dbReference type="NCBI Taxonomy" id="2049346"/>
    <lineage>
        <taxon>Eukaryota</taxon>
        <taxon>Metamonada</taxon>
        <taxon>Preaxostyla</taxon>
        <taxon>Oxymonadida</taxon>
        <taxon>Blattamonas</taxon>
    </lineage>
</organism>
<feature type="transmembrane region" description="Helical" evidence="4">
    <location>
        <begin position="129"/>
        <end position="150"/>
    </location>
</feature>
<dbReference type="InterPro" id="IPR038765">
    <property type="entry name" value="Papain-like_cys_pep_sf"/>
</dbReference>
<dbReference type="InterPro" id="IPR016201">
    <property type="entry name" value="PSI"/>
</dbReference>
<evidence type="ECO:0000313" key="8">
    <source>
        <dbReference type="Proteomes" id="UP001281761"/>
    </source>
</evidence>
<feature type="transmembrane region" description="Helical" evidence="4">
    <location>
        <begin position="392"/>
        <end position="412"/>
    </location>
</feature>
<accession>A0ABQ9Y6C3</accession>
<feature type="transmembrane region" description="Helical" evidence="4">
    <location>
        <begin position="243"/>
        <end position="263"/>
    </location>
</feature>
<comment type="similarity">
    <text evidence="1">Belongs to the peptidase C1 family.</text>
</comment>
<keyword evidence="7" id="KW-0645">Protease</keyword>
<feature type="transmembrane region" description="Helical" evidence="4">
    <location>
        <begin position="296"/>
        <end position="315"/>
    </location>
</feature>
<evidence type="ECO:0000256" key="3">
    <source>
        <dbReference type="SAM" id="MobiDB-lite"/>
    </source>
</evidence>
<feature type="transmembrane region" description="Helical" evidence="4">
    <location>
        <begin position="484"/>
        <end position="503"/>
    </location>
</feature>
<dbReference type="EMBL" id="JARBJD010000031">
    <property type="protein sequence ID" value="KAK2959240.1"/>
    <property type="molecule type" value="Genomic_DNA"/>
</dbReference>
<name>A0ABQ9Y6C3_9EUKA</name>
<feature type="transmembrane region" description="Helical" evidence="4">
    <location>
        <begin position="162"/>
        <end position="184"/>
    </location>
</feature>
<comment type="caution">
    <text evidence="7">The sequence shown here is derived from an EMBL/GenBank/DDBJ whole genome shotgun (WGS) entry which is preliminary data.</text>
</comment>
<dbReference type="GO" id="GO:0006508">
    <property type="term" value="P:proteolysis"/>
    <property type="evidence" value="ECO:0007669"/>
    <property type="project" value="UniProtKB-KW"/>
</dbReference>
<feature type="transmembrane region" description="Helical" evidence="4">
    <location>
        <begin position="269"/>
        <end position="289"/>
    </location>
</feature>
<dbReference type="Proteomes" id="UP001281761">
    <property type="component" value="Unassembled WGS sequence"/>
</dbReference>
<feature type="compositionally biased region" description="Polar residues" evidence="3">
    <location>
        <begin position="730"/>
        <end position="747"/>
    </location>
</feature>
<feature type="domain" description="PSI" evidence="5">
    <location>
        <begin position="1295"/>
        <end position="1372"/>
    </location>
</feature>
<dbReference type="SMART" id="SM00645">
    <property type="entry name" value="Pept_C1"/>
    <property type="match status" value="1"/>
</dbReference>
<evidence type="ECO:0000313" key="7">
    <source>
        <dbReference type="EMBL" id="KAK2959240.1"/>
    </source>
</evidence>
<feature type="transmembrane region" description="Helical" evidence="4">
    <location>
        <begin position="673"/>
        <end position="697"/>
    </location>
</feature>
<dbReference type="Pfam" id="PF00112">
    <property type="entry name" value="Peptidase_C1"/>
    <property type="match status" value="1"/>
</dbReference>
<keyword evidence="4" id="KW-0472">Membrane</keyword>
<keyword evidence="4" id="KW-1133">Transmembrane helix</keyword>
<proteinExistence type="inferred from homology"/>
<feature type="region of interest" description="Disordered" evidence="3">
    <location>
        <begin position="730"/>
        <end position="754"/>
    </location>
</feature>
<evidence type="ECO:0000256" key="4">
    <source>
        <dbReference type="SAM" id="Phobius"/>
    </source>
</evidence>
<gene>
    <name evidence="7" type="ORF">BLNAU_5798</name>
</gene>